<dbReference type="InterPro" id="IPR014862">
    <property type="entry name" value="TrwC"/>
</dbReference>
<keyword evidence="3" id="KW-1185">Reference proteome</keyword>
<organism evidence="2 3">
    <name type="scientific">Oleomonas cavernae</name>
    <dbReference type="NCBI Taxonomy" id="2320859"/>
    <lineage>
        <taxon>Bacteria</taxon>
        <taxon>Pseudomonadati</taxon>
        <taxon>Pseudomonadota</taxon>
        <taxon>Alphaproteobacteria</taxon>
        <taxon>Acetobacterales</taxon>
        <taxon>Acetobacteraceae</taxon>
        <taxon>Oleomonas</taxon>
    </lineage>
</organism>
<protein>
    <recommendedName>
        <fullName evidence="1">Ig-like domain-containing protein</fullName>
    </recommendedName>
</protein>
<reference evidence="2 3" key="1">
    <citation type="submission" date="2018-09" db="EMBL/GenBank/DDBJ databases">
        <authorList>
            <person name="Zhu H."/>
        </authorList>
    </citation>
    <scope>NUCLEOTIDE SEQUENCE [LARGE SCALE GENOMIC DNA]</scope>
    <source>
        <strain evidence="2 3">K1W22B-8</strain>
    </source>
</reference>
<accession>A0A418WH08</accession>
<gene>
    <name evidence="2" type="ORF">D3874_21755</name>
</gene>
<dbReference type="InterPro" id="IPR007110">
    <property type="entry name" value="Ig-like_dom"/>
</dbReference>
<evidence type="ECO:0000313" key="2">
    <source>
        <dbReference type="EMBL" id="RJF89270.1"/>
    </source>
</evidence>
<dbReference type="Proteomes" id="UP000284605">
    <property type="component" value="Unassembled WGS sequence"/>
</dbReference>
<name>A0A418WH08_9PROT</name>
<dbReference type="PROSITE" id="PS50835">
    <property type="entry name" value="IG_LIKE"/>
    <property type="match status" value="1"/>
</dbReference>
<dbReference type="Pfam" id="PF08751">
    <property type="entry name" value="TrwC"/>
    <property type="match status" value="1"/>
</dbReference>
<dbReference type="SUPFAM" id="SSF55464">
    <property type="entry name" value="Origin of replication-binding domain, RBD-like"/>
    <property type="match status" value="1"/>
</dbReference>
<proteinExistence type="predicted"/>
<evidence type="ECO:0000259" key="1">
    <source>
        <dbReference type="PROSITE" id="PS50835"/>
    </source>
</evidence>
<comment type="caution">
    <text evidence="2">The sequence shown here is derived from an EMBL/GenBank/DDBJ whole genome shotgun (WGS) entry which is preliminary data.</text>
</comment>
<dbReference type="NCBIfam" id="NF041492">
    <property type="entry name" value="MobF"/>
    <property type="match status" value="1"/>
</dbReference>
<feature type="domain" description="Ig-like" evidence="1">
    <location>
        <begin position="167"/>
        <end position="212"/>
    </location>
</feature>
<sequence>MIRMVIKLHKPASAGYYLESSYQYYGAGQEPPGYWIAFGPTADSLGIRSGDLVEASHFESILQGFRPDSGEALGELRADRNIGYDLVCAAPKSVAVLDAIAPPSIRNEIAAAQATAVHEAMELVINRSASSRRGHNGRGESVQASIVAAAFPQHDARPPAGQSIGDPHLHTHVVIANVSVGMMNAGERWTALACTSTPRKRPPSTTWHWLEN</sequence>
<dbReference type="EMBL" id="QYUK01000011">
    <property type="protein sequence ID" value="RJF89270.1"/>
    <property type="molecule type" value="Genomic_DNA"/>
</dbReference>
<evidence type="ECO:0000313" key="3">
    <source>
        <dbReference type="Proteomes" id="UP000284605"/>
    </source>
</evidence>
<dbReference type="AlphaFoldDB" id="A0A418WH08"/>